<evidence type="ECO:0000313" key="1">
    <source>
        <dbReference type="EMBL" id="KAJ8636152.1"/>
    </source>
</evidence>
<name>A0ACC2LSS7_PERAE</name>
<sequence length="514" mass="57675">MGSITIFADYIVFAVLRELGVLQNSLALAGTIDSNDEIYSGREEEVEKMKDFIKAKFRKQESSVEFLVRMREYTKKKKRTFWSPLRHGRGEDYFSLTYQREQLQEDSENILTEYIVGLILRRRPITKICFELYGYTSMTQAIFFLFDFKLGHYTKTLARSMLLVQFIGTIIVGTIILVVAWWLLNFINHICHDNLSPFNNRYWFNGKRHLNQMLLGNIIDCLNTGFLNANLVDKIPFISEMGLGSDLCVWLFFAWLAVGASTVMGSSVMSHGPWGVNVFQRFNVNDHRTLVERVVARPRTFNVLEHGAVADGSKDSTQAFTRAWKNACAWQGKTTRILIPKAKVSSISSINSKFFHMNIYKSKNIKMESLKIFAPENSPNTDGIHIGDSSNVDISHSRIGTGDDCISVGPGSYNVTITNIDCGPGHGISYCPLDYCSQKSASRIKIKNISFKNIRGTSASKVAVKFLCSSKVPCQEVKLSNINIKYNGPGGHALSNCSYVNGLSSGLQVPSSCL</sequence>
<dbReference type="Proteomes" id="UP001234297">
    <property type="component" value="Chromosome 3"/>
</dbReference>
<keyword evidence="2" id="KW-1185">Reference proteome</keyword>
<accession>A0ACC2LSS7</accession>
<comment type="caution">
    <text evidence="1">The sequence shown here is derived from an EMBL/GenBank/DDBJ whole genome shotgun (WGS) entry which is preliminary data.</text>
</comment>
<organism evidence="1 2">
    <name type="scientific">Persea americana</name>
    <name type="common">Avocado</name>
    <dbReference type="NCBI Taxonomy" id="3435"/>
    <lineage>
        <taxon>Eukaryota</taxon>
        <taxon>Viridiplantae</taxon>
        <taxon>Streptophyta</taxon>
        <taxon>Embryophyta</taxon>
        <taxon>Tracheophyta</taxon>
        <taxon>Spermatophyta</taxon>
        <taxon>Magnoliopsida</taxon>
        <taxon>Magnoliidae</taxon>
        <taxon>Laurales</taxon>
        <taxon>Lauraceae</taxon>
        <taxon>Persea</taxon>
    </lineage>
</organism>
<proteinExistence type="predicted"/>
<dbReference type="EMBL" id="CM056811">
    <property type="protein sequence ID" value="KAJ8636152.1"/>
    <property type="molecule type" value="Genomic_DNA"/>
</dbReference>
<evidence type="ECO:0000313" key="2">
    <source>
        <dbReference type="Proteomes" id="UP001234297"/>
    </source>
</evidence>
<protein>
    <submittedName>
        <fullName evidence="1">Uncharacterized protein</fullName>
    </submittedName>
</protein>
<gene>
    <name evidence="1" type="ORF">MRB53_010419</name>
</gene>
<reference evidence="1 2" key="1">
    <citation type="journal article" date="2022" name="Hortic Res">
        <title>A haplotype resolved chromosomal level avocado genome allows analysis of novel avocado genes.</title>
        <authorList>
            <person name="Nath O."/>
            <person name="Fletcher S.J."/>
            <person name="Hayward A."/>
            <person name="Shaw L.M."/>
            <person name="Masouleh A.K."/>
            <person name="Furtado A."/>
            <person name="Henry R.J."/>
            <person name="Mitter N."/>
        </authorList>
    </citation>
    <scope>NUCLEOTIDE SEQUENCE [LARGE SCALE GENOMIC DNA]</scope>
    <source>
        <strain evidence="2">cv. Hass</strain>
    </source>
</reference>